<protein>
    <submittedName>
        <fullName evidence="1">Uncharacterized protein</fullName>
    </submittedName>
</protein>
<name>A0A291QWY1_9BACT</name>
<evidence type="ECO:0000313" key="1">
    <source>
        <dbReference type="EMBL" id="ATL48468.1"/>
    </source>
</evidence>
<evidence type="ECO:0000313" key="2">
    <source>
        <dbReference type="Proteomes" id="UP000220133"/>
    </source>
</evidence>
<proteinExistence type="predicted"/>
<reference evidence="1 2" key="1">
    <citation type="submission" date="2017-10" db="EMBL/GenBank/DDBJ databases">
        <title>Paenichitinophaga pekingensis gen. nov., sp. nov., isolated from activated sludge.</title>
        <authorList>
            <person name="Jin D."/>
            <person name="Kong X."/>
            <person name="Deng Y."/>
            <person name="Bai Z."/>
        </authorList>
    </citation>
    <scope>NUCLEOTIDE SEQUENCE [LARGE SCALE GENOMIC DNA]</scope>
    <source>
        <strain evidence="1 2">13</strain>
    </source>
</reference>
<keyword evidence="2" id="KW-1185">Reference proteome</keyword>
<gene>
    <name evidence="1" type="ORF">COR50_15585</name>
</gene>
<dbReference type="EMBL" id="CP023777">
    <property type="protein sequence ID" value="ATL48468.1"/>
    <property type="molecule type" value="Genomic_DNA"/>
</dbReference>
<accession>A0A291QWY1</accession>
<dbReference type="Proteomes" id="UP000220133">
    <property type="component" value="Chromosome"/>
</dbReference>
<organism evidence="1 2">
    <name type="scientific">Chitinophaga caeni</name>
    <dbReference type="NCBI Taxonomy" id="2029983"/>
    <lineage>
        <taxon>Bacteria</taxon>
        <taxon>Pseudomonadati</taxon>
        <taxon>Bacteroidota</taxon>
        <taxon>Chitinophagia</taxon>
        <taxon>Chitinophagales</taxon>
        <taxon>Chitinophagaceae</taxon>
        <taxon>Chitinophaga</taxon>
    </lineage>
</organism>
<dbReference type="AlphaFoldDB" id="A0A291QWY1"/>
<sequence>MAGSAFECGGQMSITLAGYSLEVTGVRNQCLGFERFVKPLKTLAGYSLEVTGVRNLGLVLNTFPNHSKPLLVRAWNLQVFET</sequence>
<dbReference type="KEGG" id="cbae:COR50_15585"/>